<organism evidence="5 6">
    <name type="scientific">Elizabethkingia anophelis NUHP1</name>
    <dbReference type="NCBI Taxonomy" id="1338011"/>
    <lineage>
        <taxon>Bacteria</taxon>
        <taxon>Pseudomonadati</taxon>
        <taxon>Bacteroidota</taxon>
        <taxon>Flavobacteriia</taxon>
        <taxon>Flavobacteriales</taxon>
        <taxon>Weeksellaceae</taxon>
        <taxon>Elizabethkingia</taxon>
    </lineage>
</organism>
<evidence type="ECO:0000313" key="5">
    <source>
        <dbReference type="EMBL" id="AIL46889.1"/>
    </source>
</evidence>
<dbReference type="HOGENOM" id="CLU_099447_0_0_10"/>
<dbReference type="GeneID" id="56684261"/>
<evidence type="ECO:0000256" key="3">
    <source>
        <dbReference type="ARBA" id="ARBA00023315"/>
    </source>
</evidence>
<evidence type="ECO:0000256" key="2">
    <source>
        <dbReference type="ARBA" id="ARBA00022679"/>
    </source>
</evidence>
<keyword evidence="2 5" id="KW-0808">Transferase</keyword>
<dbReference type="Pfam" id="PF01553">
    <property type="entry name" value="Acyltransferase"/>
    <property type="match status" value="1"/>
</dbReference>
<proteinExistence type="predicted"/>
<dbReference type="KEGG" id="eao:BD94_3114"/>
<feature type="domain" description="Phospholipid/glycerol acyltransferase" evidence="4">
    <location>
        <begin position="30"/>
        <end position="141"/>
    </location>
</feature>
<dbReference type="eggNOG" id="COG0204">
    <property type="taxonomic scope" value="Bacteria"/>
</dbReference>
<name>A0A077EKW7_9FLAO</name>
<dbReference type="PANTHER" id="PTHR10434">
    <property type="entry name" value="1-ACYL-SN-GLYCEROL-3-PHOSPHATE ACYLTRANSFERASE"/>
    <property type="match status" value="1"/>
</dbReference>
<evidence type="ECO:0000256" key="1">
    <source>
        <dbReference type="ARBA" id="ARBA00005189"/>
    </source>
</evidence>
<dbReference type="PANTHER" id="PTHR10434:SF9">
    <property type="entry name" value="PHOSPHOLIPID_GLYCEROL ACYLTRANSFERASE DOMAIN-CONTAINING PROTEIN"/>
    <property type="match status" value="1"/>
</dbReference>
<dbReference type="SMART" id="SM00563">
    <property type="entry name" value="PlsC"/>
    <property type="match status" value="1"/>
</dbReference>
<evidence type="ECO:0000313" key="6">
    <source>
        <dbReference type="Proteomes" id="UP000028933"/>
    </source>
</evidence>
<dbReference type="RefSeq" id="WP_009089498.1">
    <property type="nucleotide sequence ID" value="NZ_CP007547.1"/>
</dbReference>
<evidence type="ECO:0000259" key="4">
    <source>
        <dbReference type="SMART" id="SM00563"/>
    </source>
</evidence>
<comment type="pathway">
    <text evidence="1">Lipid metabolism.</text>
</comment>
<keyword evidence="3 5" id="KW-0012">Acyltransferase</keyword>
<dbReference type="GO" id="GO:0006654">
    <property type="term" value="P:phosphatidic acid biosynthetic process"/>
    <property type="evidence" value="ECO:0007669"/>
    <property type="project" value="TreeGrafter"/>
</dbReference>
<accession>A0A077EKW7</accession>
<gene>
    <name evidence="5" type="ORF">BD94_3114</name>
</gene>
<protein>
    <submittedName>
        <fullName evidence="5">Acyltransferase family protein</fullName>
    </submittedName>
</protein>
<sequence>MKKFIGSTLLKLLGWKVKLDGDLKNLDRCILVEAPHTSNWDYLLGIMVYWKYGKRLKVIIKDSHTKAFYGGIIKSIGAIGIDRSQKNDLINVIAREFEKDDFSLVITPEGSRSYAKKWKLGFYHMALQAKVPIVLASGDYKYKEIKIGHMISYEDLTTRSFESVMDEIENYFKDINAKYPENYNPKIY</sequence>
<dbReference type="Proteomes" id="UP000028933">
    <property type="component" value="Chromosome"/>
</dbReference>
<dbReference type="SUPFAM" id="SSF69593">
    <property type="entry name" value="Glycerol-3-phosphate (1)-acyltransferase"/>
    <property type="match status" value="1"/>
</dbReference>
<dbReference type="EMBL" id="CP007547">
    <property type="protein sequence ID" value="AIL46889.1"/>
    <property type="molecule type" value="Genomic_DNA"/>
</dbReference>
<dbReference type="AlphaFoldDB" id="A0A077EKW7"/>
<reference evidence="5" key="1">
    <citation type="journal article" date="2013" name="Lancet">
        <title>First case of E anophelis outbreak in an intensive-care unit.</title>
        <authorList>
            <person name="Teo J."/>
            <person name="Tan S.Y."/>
            <person name="Tay M."/>
            <person name="Ding Y."/>
            <person name="Kjelleberg S."/>
            <person name="Givskov M."/>
            <person name="Lin R.T."/>
            <person name="Yang L."/>
        </authorList>
    </citation>
    <scope>NUCLEOTIDE SEQUENCE [LARGE SCALE GENOMIC DNA]</scope>
    <source>
        <strain evidence="5">NUHP1</strain>
    </source>
</reference>
<dbReference type="InterPro" id="IPR002123">
    <property type="entry name" value="Plipid/glycerol_acylTrfase"/>
</dbReference>
<dbReference type="STRING" id="1338011.BD94_3114"/>
<reference evidence="5" key="2">
    <citation type="journal article" date="2015" name="Genome Biol. Evol.">
        <title>Complete Genome Sequence and Transcriptomic Analysis of the Novel Pathogen Elizabethkingia anophelis in Response to Oxidative Stress.</title>
        <authorList>
            <person name="Li Y."/>
            <person name="Liu Y."/>
            <person name="Chew S.C."/>
            <person name="Tay M."/>
            <person name="Salido M.M."/>
            <person name="Teo J."/>
            <person name="Lauro F.M."/>
            <person name="Givskov M."/>
            <person name="Yang L."/>
        </authorList>
    </citation>
    <scope>NUCLEOTIDE SEQUENCE</scope>
    <source>
        <strain evidence="5">NUHP1</strain>
    </source>
</reference>
<dbReference type="GO" id="GO:0003841">
    <property type="term" value="F:1-acylglycerol-3-phosphate O-acyltransferase activity"/>
    <property type="evidence" value="ECO:0007669"/>
    <property type="project" value="TreeGrafter"/>
</dbReference>